<gene>
    <name evidence="2" type="ORF">KVA01_21360</name>
</gene>
<dbReference type="CDD" id="cd00761">
    <property type="entry name" value="Glyco_tranf_GTA_type"/>
    <property type="match status" value="1"/>
</dbReference>
<accession>A0A4Y4D465</accession>
<dbReference type="AlphaFoldDB" id="A0A4Y4D465"/>
<keyword evidence="3" id="KW-1185">Reference proteome</keyword>
<dbReference type="EMBL" id="BJNW01000020">
    <property type="protein sequence ID" value="GEC99981.1"/>
    <property type="molecule type" value="Genomic_DNA"/>
</dbReference>
<dbReference type="InterPro" id="IPR029044">
    <property type="entry name" value="Nucleotide-diphossugar_trans"/>
</dbReference>
<organism evidence="2 3">
    <name type="scientific">Kocuria varians</name>
    <name type="common">Micrococcus varians</name>
    <dbReference type="NCBI Taxonomy" id="1272"/>
    <lineage>
        <taxon>Bacteria</taxon>
        <taxon>Bacillati</taxon>
        <taxon>Actinomycetota</taxon>
        <taxon>Actinomycetes</taxon>
        <taxon>Micrococcales</taxon>
        <taxon>Micrococcaceae</taxon>
        <taxon>Kocuria</taxon>
    </lineage>
</organism>
<dbReference type="Proteomes" id="UP000315730">
    <property type="component" value="Unassembled WGS sequence"/>
</dbReference>
<comment type="caution">
    <text evidence="2">The sequence shown here is derived from an EMBL/GenBank/DDBJ whole genome shotgun (WGS) entry which is preliminary data.</text>
</comment>
<dbReference type="STRING" id="1272.GCA_900014985_02137"/>
<dbReference type="Pfam" id="PF00535">
    <property type="entry name" value="Glycos_transf_2"/>
    <property type="match status" value="1"/>
</dbReference>
<sequence length="384" mass="42288">MSYPDRMVEHSDLPLVDIVIPVHSTTRPLERAVSSALLACRGAGPGQCRVTVVGHHLTEAQVRDMLSPEYRDVVHVIESEDRGATAAVPRNEALRRTTARYVSFLDSDDTLDPGAVTRWLGIAQRRGSDLVIPFQHHEGDRVDITPVTRPFRSARLDAVKDRLGYRSSAFGLARTSAAREVGARFDENVRTGEDQAFIVALYTGGRRIDFAPGTPGCVMHTDADVRVSRQPLPLRDEVAALLDLVHEPWFGAVSTTFRTSYVLKYIRVNFFPALDHAVRSGEWGPERARGAAAVWDELVGFAPHVAEQLSRADGHVGRLLHEGADQAELLAALAARRRFATPAALLTQDLRWALARQAPLRIAAAGAVQIVRYRAGLAGLRRRR</sequence>
<protein>
    <recommendedName>
        <fullName evidence="1">Glycosyltransferase 2-like domain-containing protein</fullName>
    </recommendedName>
</protein>
<dbReference type="SUPFAM" id="SSF53448">
    <property type="entry name" value="Nucleotide-diphospho-sugar transferases"/>
    <property type="match status" value="1"/>
</dbReference>
<proteinExistence type="predicted"/>
<dbReference type="Gene3D" id="3.90.550.10">
    <property type="entry name" value="Spore Coat Polysaccharide Biosynthesis Protein SpsA, Chain A"/>
    <property type="match status" value="1"/>
</dbReference>
<name>A0A4Y4D465_KOCVA</name>
<evidence type="ECO:0000259" key="1">
    <source>
        <dbReference type="Pfam" id="PF00535"/>
    </source>
</evidence>
<reference evidence="2 3" key="1">
    <citation type="submission" date="2019-06" db="EMBL/GenBank/DDBJ databases">
        <title>Whole genome shotgun sequence of Kocuria varians NBRC 15358.</title>
        <authorList>
            <person name="Hosoyama A."/>
            <person name="Uohara A."/>
            <person name="Ohji S."/>
            <person name="Ichikawa N."/>
        </authorList>
    </citation>
    <scope>NUCLEOTIDE SEQUENCE [LARGE SCALE GENOMIC DNA]</scope>
    <source>
        <strain evidence="2 3">NBRC 15358</strain>
    </source>
</reference>
<evidence type="ECO:0000313" key="2">
    <source>
        <dbReference type="EMBL" id="GEC99981.1"/>
    </source>
</evidence>
<evidence type="ECO:0000313" key="3">
    <source>
        <dbReference type="Proteomes" id="UP000315730"/>
    </source>
</evidence>
<dbReference type="InterPro" id="IPR001173">
    <property type="entry name" value="Glyco_trans_2-like"/>
</dbReference>
<feature type="domain" description="Glycosyltransferase 2-like" evidence="1">
    <location>
        <begin position="18"/>
        <end position="181"/>
    </location>
</feature>